<proteinExistence type="predicted"/>
<dbReference type="RefSeq" id="WP_119796631.1">
    <property type="nucleotide sequence ID" value="NZ_QYZD01000055.1"/>
</dbReference>
<dbReference type="SMART" id="SM00382">
    <property type="entry name" value="AAA"/>
    <property type="match status" value="1"/>
</dbReference>
<organism evidence="5 6">
    <name type="scientific">Paenibacillus thiaminolyticus</name>
    <name type="common">Bacillus thiaminolyticus</name>
    <dbReference type="NCBI Taxonomy" id="49283"/>
    <lineage>
        <taxon>Bacteria</taxon>
        <taxon>Bacillati</taxon>
        <taxon>Bacillota</taxon>
        <taxon>Bacilli</taxon>
        <taxon>Bacillales</taxon>
        <taxon>Paenibacillaceae</taxon>
        <taxon>Paenibacillus</taxon>
    </lineage>
</organism>
<dbReference type="PANTHER" id="PTHR42711">
    <property type="entry name" value="ABC TRANSPORTER ATP-BINDING PROTEIN"/>
    <property type="match status" value="1"/>
</dbReference>
<evidence type="ECO:0000256" key="1">
    <source>
        <dbReference type="ARBA" id="ARBA00022448"/>
    </source>
</evidence>
<dbReference type="GO" id="GO:0005524">
    <property type="term" value="F:ATP binding"/>
    <property type="evidence" value="ECO:0007669"/>
    <property type="project" value="UniProtKB-KW"/>
</dbReference>
<keyword evidence="2" id="KW-0547">Nucleotide-binding</keyword>
<dbReference type="InterPro" id="IPR017871">
    <property type="entry name" value="ABC_transporter-like_CS"/>
</dbReference>
<dbReference type="EMBL" id="QYZD01000055">
    <property type="protein sequence ID" value="RJG16950.1"/>
    <property type="molecule type" value="Genomic_DNA"/>
</dbReference>
<evidence type="ECO:0000259" key="4">
    <source>
        <dbReference type="PROSITE" id="PS50893"/>
    </source>
</evidence>
<dbReference type="CDD" id="cd03230">
    <property type="entry name" value="ABC_DR_subfamily_A"/>
    <property type="match status" value="1"/>
</dbReference>
<dbReference type="AlphaFoldDB" id="A0A3A3GBH6"/>
<dbReference type="InterPro" id="IPR003593">
    <property type="entry name" value="AAA+_ATPase"/>
</dbReference>
<evidence type="ECO:0000256" key="3">
    <source>
        <dbReference type="ARBA" id="ARBA00022840"/>
    </source>
</evidence>
<keyword evidence="3 5" id="KW-0067">ATP-binding</keyword>
<evidence type="ECO:0000313" key="6">
    <source>
        <dbReference type="Proteomes" id="UP000266177"/>
    </source>
</evidence>
<dbReference type="InterPro" id="IPR027417">
    <property type="entry name" value="P-loop_NTPase"/>
</dbReference>
<sequence>MDAVIQMENVTKRFKNKTAVNGVSLDVRRGSVVAILGPNGAGKTTTISMLLGLMEPTDGTVRLFGKEPNHQQVRQRIGAMLQEVSIIDRLKVHEVIEMFRSYYPKPLAMERLIELTGLSKPELNMYAEKLSGGQKRRAGFALALAGDPELVFFDEPTVGMDVAARRRFWEQVRTLASEGKTVLFTTHYLQEADDAADRIILFHQGKIVEDGKPADIKARLLKKSVSFQLEGDAAASCASILQWPIVSDCEYIDGRIHIRTDDTDGVLAAMFSRQLPARDIRIDHGRLDEAFEQLTMSTQEVAY</sequence>
<feature type="domain" description="ABC transporter" evidence="4">
    <location>
        <begin position="5"/>
        <end position="229"/>
    </location>
</feature>
<comment type="caution">
    <text evidence="5">The sequence shown here is derived from an EMBL/GenBank/DDBJ whole genome shotgun (WGS) entry which is preliminary data.</text>
</comment>
<gene>
    <name evidence="5" type="ORF">DQX05_28430</name>
</gene>
<evidence type="ECO:0000256" key="2">
    <source>
        <dbReference type="ARBA" id="ARBA00022741"/>
    </source>
</evidence>
<dbReference type="PROSITE" id="PS00211">
    <property type="entry name" value="ABC_TRANSPORTER_1"/>
    <property type="match status" value="1"/>
</dbReference>
<dbReference type="OrthoDB" id="9804819at2"/>
<dbReference type="Gene3D" id="3.40.50.300">
    <property type="entry name" value="P-loop containing nucleotide triphosphate hydrolases"/>
    <property type="match status" value="1"/>
</dbReference>
<dbReference type="PANTHER" id="PTHR42711:SF17">
    <property type="entry name" value="ABC TRANSPORTER ATP-BINDING PROTEIN"/>
    <property type="match status" value="1"/>
</dbReference>
<protein>
    <submittedName>
        <fullName evidence="5">ABC transporter ATP-binding protein</fullName>
    </submittedName>
</protein>
<keyword evidence="1" id="KW-0813">Transport</keyword>
<dbReference type="PROSITE" id="PS50893">
    <property type="entry name" value="ABC_TRANSPORTER_2"/>
    <property type="match status" value="1"/>
</dbReference>
<dbReference type="Proteomes" id="UP000266177">
    <property type="component" value="Unassembled WGS sequence"/>
</dbReference>
<dbReference type="InterPro" id="IPR003439">
    <property type="entry name" value="ABC_transporter-like_ATP-bd"/>
</dbReference>
<dbReference type="GO" id="GO:0016887">
    <property type="term" value="F:ATP hydrolysis activity"/>
    <property type="evidence" value="ECO:0007669"/>
    <property type="project" value="InterPro"/>
</dbReference>
<reference evidence="5 6" key="1">
    <citation type="submission" date="2018-09" db="EMBL/GenBank/DDBJ databases">
        <title>Paenibacillus SK2017-BO5.</title>
        <authorList>
            <person name="Piskunova J.V."/>
            <person name="Dubiley S.A."/>
            <person name="Severinov K.V."/>
        </authorList>
    </citation>
    <scope>NUCLEOTIDE SEQUENCE [LARGE SCALE GENOMIC DNA]</scope>
    <source>
        <strain evidence="5 6">BO5</strain>
    </source>
</reference>
<evidence type="ECO:0000313" key="5">
    <source>
        <dbReference type="EMBL" id="RJG16950.1"/>
    </source>
</evidence>
<dbReference type="InterPro" id="IPR050763">
    <property type="entry name" value="ABC_transporter_ATP-binding"/>
</dbReference>
<dbReference type="FunFam" id="3.40.50.300:FF:001548">
    <property type="entry name" value="ABC efflux transporter ATP-binding protein"/>
    <property type="match status" value="1"/>
</dbReference>
<name>A0A3A3GBH6_PANTH</name>
<accession>A0A3A3GBH6</accession>
<dbReference type="Pfam" id="PF00005">
    <property type="entry name" value="ABC_tran"/>
    <property type="match status" value="1"/>
</dbReference>
<dbReference type="SUPFAM" id="SSF52540">
    <property type="entry name" value="P-loop containing nucleoside triphosphate hydrolases"/>
    <property type="match status" value="1"/>
</dbReference>